<dbReference type="EMBL" id="JBHTLX010000023">
    <property type="protein sequence ID" value="MFD1250190.1"/>
    <property type="molecule type" value="Genomic_DNA"/>
</dbReference>
<evidence type="ECO:0000256" key="1">
    <source>
        <dbReference type="SAM" id="MobiDB-lite"/>
    </source>
</evidence>
<dbReference type="RefSeq" id="WP_367919494.1">
    <property type="nucleotide sequence ID" value="NZ_BAABAC010000023.1"/>
</dbReference>
<dbReference type="InterPro" id="IPR000120">
    <property type="entry name" value="Amidase"/>
</dbReference>
<keyword evidence="4" id="KW-1185">Reference proteome</keyword>
<dbReference type="InterPro" id="IPR023631">
    <property type="entry name" value="Amidase_dom"/>
</dbReference>
<dbReference type="SUPFAM" id="SSF75304">
    <property type="entry name" value="Amidase signature (AS) enzymes"/>
    <property type="match status" value="1"/>
</dbReference>
<name>A0ABW3W6L3_9ACTN</name>
<feature type="region of interest" description="Disordered" evidence="1">
    <location>
        <begin position="1"/>
        <end position="33"/>
    </location>
</feature>
<keyword evidence="3" id="KW-0378">Hydrolase</keyword>
<dbReference type="Proteomes" id="UP001597229">
    <property type="component" value="Unassembled WGS sequence"/>
</dbReference>
<evidence type="ECO:0000259" key="2">
    <source>
        <dbReference type="Pfam" id="PF01425"/>
    </source>
</evidence>
<dbReference type="Gene3D" id="3.90.1300.10">
    <property type="entry name" value="Amidase signature (AS) domain"/>
    <property type="match status" value="1"/>
</dbReference>
<dbReference type="Pfam" id="PF01425">
    <property type="entry name" value="Amidase"/>
    <property type="match status" value="1"/>
</dbReference>
<dbReference type="Gene3D" id="1.10.20.60">
    <property type="entry name" value="Glu-tRNAGln amidotransferase C subunit, N-terminal domain"/>
    <property type="match status" value="1"/>
</dbReference>
<dbReference type="PANTHER" id="PTHR11895">
    <property type="entry name" value="TRANSAMIDASE"/>
    <property type="match status" value="1"/>
</dbReference>
<protein>
    <submittedName>
        <fullName evidence="3">Amidase</fullName>
        <ecNumber evidence="3">3.5.1.4</ecNumber>
    </submittedName>
</protein>
<proteinExistence type="predicted"/>
<feature type="compositionally biased region" description="Basic and acidic residues" evidence="1">
    <location>
        <begin position="1"/>
        <end position="29"/>
    </location>
</feature>
<sequence length="541" mass="57208">MPGSRRPRDYRPIRAGQESRTREGGHVPIDRPTASALERIAAGYGLEISPADLENFRTAAEDSMAAWDLVESLYAEQVSAIPERAWSRPDDSDNAWGAWYVRTEVQDCDDGPLAGRRVAIKDNTSVAGVPMMDGSRMLEGFIPREDATVVSRLLAAGAVVVGKSVCEDLCMSGGSHTSKSGPGPVRNPWDPSRAAGGSSSGSGVLVATGEVDLALSGDQGGSIRIPASWLGIVGHKPTWGLVPYTGAVPVEPSLDHLGPTARTVTEAAQMLTVIAGPDGLDPRQPSSMEMVDYAALLGRGAAGLRVGVVTEGFGHANSEGEVDDTVRAAVESLRSAGMVAEEVSVAWHANAPALFSVIAFEGGLAQLVEGNTFGFGWKGRYDPELMAHYGARRLTDPSAFSESLQMTMLAGRHAHDTGHGRHYAMARNLERHLTAAYDEALRHYDVLVMPTTPMRATPLPEPDAGVLEVLARGTEMLTNTAPFDITGHPACSVPAGVAGGLPVGMMIVGKRFEDATVLRVAHAFETEVGGFPRPGRPEVHS</sequence>
<dbReference type="PANTHER" id="PTHR11895:SF170">
    <property type="entry name" value="AMIDASE"/>
    <property type="match status" value="1"/>
</dbReference>
<reference evidence="4" key="1">
    <citation type="journal article" date="2019" name="Int. J. Syst. Evol. Microbiol.">
        <title>The Global Catalogue of Microorganisms (GCM) 10K type strain sequencing project: providing services to taxonomists for standard genome sequencing and annotation.</title>
        <authorList>
            <consortium name="The Broad Institute Genomics Platform"/>
            <consortium name="The Broad Institute Genome Sequencing Center for Infectious Disease"/>
            <person name="Wu L."/>
            <person name="Ma J."/>
        </authorList>
    </citation>
    <scope>NUCLEOTIDE SEQUENCE [LARGE SCALE GENOMIC DNA]</scope>
    <source>
        <strain evidence="4">CCUG 52478</strain>
    </source>
</reference>
<evidence type="ECO:0000313" key="3">
    <source>
        <dbReference type="EMBL" id="MFD1250190.1"/>
    </source>
</evidence>
<dbReference type="InterPro" id="IPR036928">
    <property type="entry name" value="AS_sf"/>
</dbReference>
<accession>A0ABW3W6L3</accession>
<comment type="caution">
    <text evidence="3">The sequence shown here is derived from an EMBL/GenBank/DDBJ whole genome shotgun (WGS) entry which is preliminary data.</text>
</comment>
<dbReference type="GO" id="GO:0004040">
    <property type="term" value="F:amidase activity"/>
    <property type="evidence" value="ECO:0007669"/>
    <property type="project" value="UniProtKB-EC"/>
</dbReference>
<evidence type="ECO:0000313" key="4">
    <source>
        <dbReference type="Proteomes" id="UP001597229"/>
    </source>
</evidence>
<feature type="domain" description="Amidase" evidence="2">
    <location>
        <begin position="108"/>
        <end position="518"/>
    </location>
</feature>
<feature type="region of interest" description="Disordered" evidence="1">
    <location>
        <begin position="173"/>
        <end position="201"/>
    </location>
</feature>
<organism evidence="3 4">
    <name type="scientific">Nocardioides ginsengisoli</name>
    <dbReference type="NCBI Taxonomy" id="363868"/>
    <lineage>
        <taxon>Bacteria</taxon>
        <taxon>Bacillati</taxon>
        <taxon>Actinomycetota</taxon>
        <taxon>Actinomycetes</taxon>
        <taxon>Propionibacteriales</taxon>
        <taxon>Nocardioidaceae</taxon>
        <taxon>Nocardioides</taxon>
    </lineage>
</organism>
<gene>
    <name evidence="3" type="ORF">ACFQ3F_20510</name>
</gene>
<dbReference type="EC" id="3.5.1.4" evidence="3"/>
<dbReference type="NCBIfam" id="NF005565">
    <property type="entry name" value="PRK07235.1"/>
    <property type="match status" value="1"/>
</dbReference>